<dbReference type="NCBIfam" id="TIGR03178">
    <property type="entry name" value="allantoinase"/>
    <property type="match status" value="1"/>
</dbReference>
<proteinExistence type="inferred from homology"/>
<keyword evidence="6" id="KW-0479">Metal-binding</keyword>
<comment type="subunit">
    <text evidence="4">Homotetramer.</text>
</comment>
<organism evidence="11 12">
    <name type="scientific">Acrasis kona</name>
    <dbReference type="NCBI Taxonomy" id="1008807"/>
    <lineage>
        <taxon>Eukaryota</taxon>
        <taxon>Discoba</taxon>
        <taxon>Heterolobosea</taxon>
        <taxon>Tetramitia</taxon>
        <taxon>Eutetramitia</taxon>
        <taxon>Acrasidae</taxon>
        <taxon>Acrasis</taxon>
    </lineage>
</organism>
<keyword evidence="7" id="KW-0378">Hydrolase</keyword>
<evidence type="ECO:0000256" key="2">
    <source>
        <dbReference type="ARBA" id="ARBA00004968"/>
    </source>
</evidence>
<feature type="signal peptide" evidence="9">
    <location>
        <begin position="1"/>
        <end position="20"/>
    </location>
</feature>
<evidence type="ECO:0000256" key="8">
    <source>
        <dbReference type="ARBA" id="ARBA00022833"/>
    </source>
</evidence>
<sequence>MIKISILISLASLLAVYFIATPPVEPPTTSQPNEGCLIIQAKRMIRDSKDLIPISGTIHVGADGKIEKIADYYDLHGCQRIINTGDDIVMPGMVDTHVHVNDPGRTHWEGFLTVTKGAAAGGVTTVIDMPLNSLPPTTTVENLDIKMKTSVNQTFVDVGFLGGVVPENKNDLLPLLNAGVLGFKSFMINSGVQEFGAVDESHIETALNILKDHDIVYMFHAEVEVLELEQEIQDLIKNGNGSHYATFMKSRPPRMEVEAIRKVVELCKDKLTRCHIVHVATDEALSEMDGVSSETCTHYLFFTSESIPDGATQYKCCPPIRTAANREGLWNGLRSGVLSMVTSDHSPSPPDLKNNDFFKSWGGISSLELSLSALWTQASIRGFTFSDLVKWKCEEPAKLVQIHDRKGTIRKGLDADFVIWSPDESYVLDARKKRMFHHKHPLTPYDGRALKGVVNMTILRGVVVFTREGDVIENPTGKVLKGRYSIN</sequence>
<evidence type="ECO:0000256" key="5">
    <source>
        <dbReference type="ARBA" id="ARBA00012863"/>
    </source>
</evidence>
<comment type="similarity">
    <text evidence="3">Belongs to the metallo-dependent hydrolases superfamily. Allantoinase family.</text>
</comment>
<name>A0AAW2Z0G0_9EUKA</name>
<keyword evidence="9" id="KW-0732">Signal</keyword>
<evidence type="ECO:0000256" key="3">
    <source>
        <dbReference type="ARBA" id="ARBA00010368"/>
    </source>
</evidence>
<dbReference type="PANTHER" id="PTHR43668">
    <property type="entry name" value="ALLANTOINASE"/>
    <property type="match status" value="1"/>
</dbReference>
<dbReference type="GO" id="GO:0006145">
    <property type="term" value="P:purine nucleobase catabolic process"/>
    <property type="evidence" value="ECO:0007669"/>
    <property type="project" value="TreeGrafter"/>
</dbReference>
<protein>
    <recommendedName>
        <fullName evidence="5">allantoinase</fullName>
        <ecNumber evidence="5">3.5.2.5</ecNumber>
    </recommendedName>
</protein>
<dbReference type="PANTHER" id="PTHR43668:SF2">
    <property type="entry name" value="ALLANTOINASE"/>
    <property type="match status" value="1"/>
</dbReference>
<dbReference type="InterPro" id="IPR006680">
    <property type="entry name" value="Amidohydro-rel"/>
</dbReference>
<dbReference type="EC" id="3.5.2.5" evidence="5"/>
<evidence type="ECO:0000256" key="4">
    <source>
        <dbReference type="ARBA" id="ARBA00011881"/>
    </source>
</evidence>
<comment type="caution">
    <text evidence="11">The sequence shown here is derived from an EMBL/GenBank/DDBJ whole genome shotgun (WGS) entry which is preliminary data.</text>
</comment>
<comment type="pathway">
    <text evidence="2">Nitrogen metabolism; (S)-allantoin degradation; allantoate from (S)-allantoin: step 1/1.</text>
</comment>
<dbReference type="InterPro" id="IPR050138">
    <property type="entry name" value="DHOase/Allantoinase_Hydrolase"/>
</dbReference>
<dbReference type="InterPro" id="IPR011059">
    <property type="entry name" value="Metal-dep_hydrolase_composite"/>
</dbReference>
<dbReference type="Pfam" id="PF01979">
    <property type="entry name" value="Amidohydro_1"/>
    <property type="match status" value="1"/>
</dbReference>
<feature type="chain" id="PRO_5043665985" description="allantoinase" evidence="9">
    <location>
        <begin position="21"/>
        <end position="487"/>
    </location>
</feature>
<reference evidence="11 12" key="1">
    <citation type="submission" date="2024-03" db="EMBL/GenBank/DDBJ databases">
        <title>The Acrasis kona genome and developmental transcriptomes reveal deep origins of eukaryotic multicellular pathways.</title>
        <authorList>
            <person name="Sheikh S."/>
            <person name="Fu C.-J."/>
            <person name="Brown M.W."/>
            <person name="Baldauf S.L."/>
        </authorList>
    </citation>
    <scope>NUCLEOTIDE SEQUENCE [LARGE SCALE GENOMIC DNA]</scope>
    <source>
        <strain evidence="11 12">ATCC MYA-3509</strain>
    </source>
</reference>
<dbReference type="GO" id="GO:0004038">
    <property type="term" value="F:allantoinase activity"/>
    <property type="evidence" value="ECO:0007669"/>
    <property type="project" value="UniProtKB-EC"/>
</dbReference>
<evidence type="ECO:0000256" key="6">
    <source>
        <dbReference type="ARBA" id="ARBA00022723"/>
    </source>
</evidence>
<dbReference type="Proteomes" id="UP001431209">
    <property type="component" value="Unassembled WGS sequence"/>
</dbReference>
<accession>A0AAW2Z0G0</accession>
<keyword evidence="12" id="KW-1185">Reference proteome</keyword>
<dbReference type="SUPFAM" id="SSF51338">
    <property type="entry name" value="Composite domain of metallo-dependent hydrolases"/>
    <property type="match status" value="1"/>
</dbReference>
<evidence type="ECO:0000259" key="10">
    <source>
        <dbReference type="Pfam" id="PF01979"/>
    </source>
</evidence>
<keyword evidence="8" id="KW-0862">Zinc</keyword>
<feature type="domain" description="Amidohydrolase-related" evidence="10">
    <location>
        <begin position="88"/>
        <end position="464"/>
    </location>
</feature>
<dbReference type="GO" id="GO:0050897">
    <property type="term" value="F:cobalt ion binding"/>
    <property type="evidence" value="ECO:0007669"/>
    <property type="project" value="InterPro"/>
</dbReference>
<evidence type="ECO:0000256" key="7">
    <source>
        <dbReference type="ARBA" id="ARBA00022801"/>
    </source>
</evidence>
<evidence type="ECO:0000313" key="11">
    <source>
        <dbReference type="EMBL" id="KAL0482528.1"/>
    </source>
</evidence>
<dbReference type="InterPro" id="IPR032466">
    <property type="entry name" value="Metal_Hydrolase"/>
</dbReference>
<dbReference type="SUPFAM" id="SSF51556">
    <property type="entry name" value="Metallo-dependent hydrolases"/>
    <property type="match status" value="1"/>
</dbReference>
<gene>
    <name evidence="11" type="ORF">AKO1_014402</name>
</gene>
<dbReference type="GO" id="GO:0008270">
    <property type="term" value="F:zinc ion binding"/>
    <property type="evidence" value="ECO:0007669"/>
    <property type="project" value="InterPro"/>
</dbReference>
<dbReference type="Gene3D" id="3.20.20.140">
    <property type="entry name" value="Metal-dependent hydrolases"/>
    <property type="match status" value="1"/>
</dbReference>
<dbReference type="InterPro" id="IPR017593">
    <property type="entry name" value="Allantoinase"/>
</dbReference>
<evidence type="ECO:0000313" key="12">
    <source>
        <dbReference type="Proteomes" id="UP001431209"/>
    </source>
</evidence>
<comment type="cofactor">
    <cofactor evidence="1">
        <name>Zn(2+)</name>
        <dbReference type="ChEBI" id="CHEBI:29105"/>
    </cofactor>
</comment>
<evidence type="ECO:0000256" key="1">
    <source>
        <dbReference type="ARBA" id="ARBA00001947"/>
    </source>
</evidence>
<dbReference type="EMBL" id="JAOPGA020000868">
    <property type="protein sequence ID" value="KAL0482528.1"/>
    <property type="molecule type" value="Genomic_DNA"/>
</dbReference>
<dbReference type="GO" id="GO:0000256">
    <property type="term" value="P:allantoin catabolic process"/>
    <property type="evidence" value="ECO:0007669"/>
    <property type="project" value="InterPro"/>
</dbReference>
<dbReference type="AlphaFoldDB" id="A0AAW2Z0G0"/>
<evidence type="ECO:0000256" key="9">
    <source>
        <dbReference type="SAM" id="SignalP"/>
    </source>
</evidence>
<dbReference type="GO" id="GO:0005737">
    <property type="term" value="C:cytoplasm"/>
    <property type="evidence" value="ECO:0007669"/>
    <property type="project" value="TreeGrafter"/>
</dbReference>